<dbReference type="InterPro" id="IPR051907">
    <property type="entry name" value="DoxX-like_oxidoreductase"/>
</dbReference>
<evidence type="ECO:0000256" key="8">
    <source>
        <dbReference type="SAM" id="Phobius"/>
    </source>
</evidence>
<evidence type="ECO:0000256" key="4">
    <source>
        <dbReference type="ARBA" id="ARBA00022692"/>
    </source>
</evidence>
<evidence type="ECO:0000313" key="9">
    <source>
        <dbReference type="EMBL" id="GAB84975.1"/>
    </source>
</evidence>
<feature type="transmembrane region" description="Helical" evidence="8">
    <location>
        <begin position="428"/>
        <end position="448"/>
    </location>
</feature>
<comment type="similarity">
    <text evidence="2">Belongs to the DoxX family.</text>
</comment>
<organism evidence="9 10">
    <name type="scientific">Gordonia rubripertincta NBRC 101908</name>
    <dbReference type="NCBI Taxonomy" id="1077975"/>
    <lineage>
        <taxon>Bacteria</taxon>
        <taxon>Bacillati</taxon>
        <taxon>Actinomycetota</taxon>
        <taxon>Actinomycetes</taxon>
        <taxon>Mycobacteriales</taxon>
        <taxon>Gordoniaceae</taxon>
        <taxon>Gordonia</taxon>
    </lineage>
</organism>
<protein>
    <recommendedName>
        <fullName evidence="11">DoxX family protein</fullName>
    </recommendedName>
</protein>
<comment type="subcellular location">
    <subcellularLocation>
        <location evidence="1">Cell membrane</location>
        <topology evidence="1">Multi-pass membrane protein</topology>
    </subcellularLocation>
</comment>
<accession>A0ABQ0HRT2</accession>
<evidence type="ECO:0000313" key="10">
    <source>
        <dbReference type="Proteomes" id="UP000010744"/>
    </source>
</evidence>
<feature type="compositionally biased region" description="Basic and acidic residues" evidence="7">
    <location>
        <begin position="57"/>
        <end position="68"/>
    </location>
</feature>
<feature type="compositionally biased region" description="Basic and acidic residues" evidence="7">
    <location>
        <begin position="98"/>
        <end position="107"/>
    </location>
</feature>
<feature type="transmembrane region" description="Helical" evidence="8">
    <location>
        <begin position="334"/>
        <end position="358"/>
    </location>
</feature>
<dbReference type="EMBL" id="BAHB01000050">
    <property type="protein sequence ID" value="GAB84975.1"/>
    <property type="molecule type" value="Genomic_DNA"/>
</dbReference>
<evidence type="ECO:0000256" key="7">
    <source>
        <dbReference type="SAM" id="MobiDB-lite"/>
    </source>
</evidence>
<feature type="transmembrane region" description="Helical" evidence="8">
    <location>
        <begin position="395"/>
        <end position="416"/>
    </location>
</feature>
<evidence type="ECO:0000256" key="2">
    <source>
        <dbReference type="ARBA" id="ARBA00006679"/>
    </source>
</evidence>
<keyword evidence="5 8" id="KW-1133">Transmembrane helix</keyword>
<dbReference type="PANTHER" id="PTHR33452">
    <property type="entry name" value="OXIDOREDUCTASE CATD-RELATED"/>
    <property type="match status" value="1"/>
</dbReference>
<dbReference type="Pfam" id="PF07681">
    <property type="entry name" value="DoxX"/>
    <property type="match status" value="1"/>
</dbReference>
<evidence type="ECO:0008006" key="11">
    <source>
        <dbReference type="Google" id="ProtNLM"/>
    </source>
</evidence>
<comment type="caution">
    <text evidence="9">The sequence shown here is derived from an EMBL/GenBank/DDBJ whole genome shotgun (WGS) entry which is preliminary data.</text>
</comment>
<name>A0ABQ0HRT2_GORRU</name>
<gene>
    <name evidence="9" type="ORF">GORBP_050_00170</name>
</gene>
<keyword evidence="4 8" id="KW-0812">Transmembrane</keyword>
<dbReference type="Proteomes" id="UP000010744">
    <property type="component" value="Unassembled WGS sequence"/>
</dbReference>
<feature type="transmembrane region" description="Helical" evidence="8">
    <location>
        <begin position="288"/>
        <end position="306"/>
    </location>
</feature>
<evidence type="ECO:0000256" key="3">
    <source>
        <dbReference type="ARBA" id="ARBA00022475"/>
    </source>
</evidence>
<evidence type="ECO:0000256" key="5">
    <source>
        <dbReference type="ARBA" id="ARBA00022989"/>
    </source>
</evidence>
<proteinExistence type="inferred from homology"/>
<feature type="transmembrane region" description="Helical" evidence="8">
    <location>
        <begin position="365"/>
        <end position="389"/>
    </location>
</feature>
<dbReference type="PANTHER" id="PTHR33452:SF1">
    <property type="entry name" value="INNER MEMBRANE PROTEIN YPHA-RELATED"/>
    <property type="match status" value="1"/>
</dbReference>
<feature type="region of interest" description="Disordered" evidence="7">
    <location>
        <begin position="39"/>
        <end position="265"/>
    </location>
</feature>
<sequence>MKFAQPPTASAITARTDTSIRPVGRPFHMASTVMVCRLTPPGCGERTPRASRVGLVSERDTPSDREPDTSSPPAMSPYDEPTGQIPVQDHPPTPAPRPEVDRDDFYTRHARRPAPFARVDDLDDIDPGDVETRQIKGSADKPPAAPVPEAPRVLESSTAPEQPRTPEAPRASEPDVEPTEAFERRPAAGPVGDIPADDTATRPEPALPPVGTARYDFLDEDDTAGRYSANTADPSAADTALIDDEPERKGLFGRRRHRTPEDEYETKSVADDDLEDALAKSRRGTLDLGLLLLRIALGGVVGAHGLQKLFGLWNGPRLSGFEQMLVDGGFNADYAQILAIVGALAETVGGLMVILGLFTPIGASAILGTMLTAAAYRVSSAGGFEFFAAAQGVEYELFLATTAAAVILTGPGLYSLDYPRGWARRPFVGSFVWLIVGIGAAAAVWILANGTNPLN</sequence>
<reference evidence="9 10" key="1">
    <citation type="submission" date="2012-08" db="EMBL/GenBank/DDBJ databases">
        <title>Whole genome shotgun sequence of Gordonia rubripertincta NBRC 101908.</title>
        <authorList>
            <person name="Takarada H."/>
            <person name="Hosoyama A."/>
            <person name="Tsuchikane K."/>
            <person name="Katsumata H."/>
            <person name="Baba S."/>
            <person name="Ohji S."/>
            <person name="Yamazaki S."/>
            <person name="Fujita N."/>
        </authorList>
    </citation>
    <scope>NUCLEOTIDE SEQUENCE [LARGE SCALE GENOMIC DNA]</scope>
    <source>
        <strain evidence="9 10">NBRC 101908</strain>
    </source>
</reference>
<keyword evidence="10" id="KW-1185">Reference proteome</keyword>
<dbReference type="InterPro" id="IPR032808">
    <property type="entry name" value="DoxX"/>
</dbReference>
<keyword evidence="3" id="KW-1003">Cell membrane</keyword>
<evidence type="ECO:0000256" key="1">
    <source>
        <dbReference type="ARBA" id="ARBA00004651"/>
    </source>
</evidence>
<evidence type="ECO:0000256" key="6">
    <source>
        <dbReference type="ARBA" id="ARBA00023136"/>
    </source>
</evidence>
<keyword evidence="6 8" id="KW-0472">Membrane</keyword>